<sequence>MIKYATALRLRTAEAHQMLRRFTRGGPKHPTYRAIEELGRVIRTVFICDYLAEEELRREIHEGLNVVENWNSANKDIFYGKAARNSCVPPMEVMVPSSQEIEGLVGECRVLRPGGTPSGTPALPTTASASRVVASRFALRAVPSRPAAARRGPRSRR</sequence>
<dbReference type="EMBL" id="BAABDQ010000058">
    <property type="protein sequence ID" value="GAA3618936.1"/>
    <property type="molecule type" value="Genomic_DNA"/>
</dbReference>
<dbReference type="InterPro" id="IPR002513">
    <property type="entry name" value="Tn3_Tnp_DDE_dom"/>
</dbReference>
<protein>
    <recommendedName>
        <fullName evidence="1">Tn3 transposase DDE domain-containing protein</fullName>
    </recommendedName>
</protein>
<proteinExistence type="predicted"/>
<dbReference type="Proteomes" id="UP001500630">
    <property type="component" value="Unassembled WGS sequence"/>
</dbReference>
<comment type="caution">
    <text evidence="2">The sequence shown here is derived from an EMBL/GenBank/DDBJ whole genome shotgun (WGS) entry which is preliminary data.</text>
</comment>
<evidence type="ECO:0000313" key="2">
    <source>
        <dbReference type="EMBL" id="GAA3618936.1"/>
    </source>
</evidence>
<name>A0ABP6ZSW4_9ACTN</name>
<organism evidence="2 3">
    <name type="scientific">Nonomuraea rosea</name>
    <dbReference type="NCBI Taxonomy" id="638574"/>
    <lineage>
        <taxon>Bacteria</taxon>
        <taxon>Bacillati</taxon>
        <taxon>Actinomycetota</taxon>
        <taxon>Actinomycetes</taxon>
        <taxon>Streptosporangiales</taxon>
        <taxon>Streptosporangiaceae</taxon>
        <taxon>Nonomuraea</taxon>
    </lineage>
</organism>
<gene>
    <name evidence="2" type="ORF">GCM10022419_125590</name>
</gene>
<reference evidence="3" key="1">
    <citation type="journal article" date="2019" name="Int. J. Syst. Evol. Microbiol.">
        <title>The Global Catalogue of Microorganisms (GCM) 10K type strain sequencing project: providing services to taxonomists for standard genome sequencing and annotation.</title>
        <authorList>
            <consortium name="The Broad Institute Genomics Platform"/>
            <consortium name="The Broad Institute Genome Sequencing Center for Infectious Disease"/>
            <person name="Wu L."/>
            <person name="Ma J."/>
        </authorList>
    </citation>
    <scope>NUCLEOTIDE SEQUENCE [LARGE SCALE GENOMIC DNA]</scope>
    <source>
        <strain evidence="3">JCM 17326</strain>
    </source>
</reference>
<evidence type="ECO:0000259" key="1">
    <source>
        <dbReference type="Pfam" id="PF01526"/>
    </source>
</evidence>
<keyword evidence="3" id="KW-1185">Reference proteome</keyword>
<dbReference type="Pfam" id="PF01526">
    <property type="entry name" value="DDE_Tnp_Tn3"/>
    <property type="match status" value="1"/>
</dbReference>
<feature type="domain" description="Tn3 transposase DDE" evidence="1">
    <location>
        <begin position="1"/>
        <end position="82"/>
    </location>
</feature>
<evidence type="ECO:0000313" key="3">
    <source>
        <dbReference type="Proteomes" id="UP001500630"/>
    </source>
</evidence>
<accession>A0ABP6ZSW4</accession>